<evidence type="ECO:0000256" key="1">
    <source>
        <dbReference type="PROSITE-ProRule" id="PRU01076"/>
    </source>
</evidence>
<dbReference type="GO" id="GO:0003677">
    <property type="term" value="F:DNA binding"/>
    <property type="evidence" value="ECO:0007669"/>
    <property type="project" value="UniProtKB-UniRule"/>
</dbReference>
<dbReference type="PANTHER" id="PTHR40516:SF1">
    <property type="entry name" value="ANTITOXIN CHPS-RELATED"/>
    <property type="match status" value="1"/>
</dbReference>
<dbReference type="STRING" id="1886670.PTI45_00842"/>
<dbReference type="InterPro" id="IPR039052">
    <property type="entry name" value="Antitox_PemI-like"/>
</dbReference>
<keyword evidence="1" id="KW-0238">DNA-binding</keyword>
<dbReference type="InterPro" id="IPR007159">
    <property type="entry name" value="SpoVT-AbrB_dom"/>
</dbReference>
<feature type="domain" description="SpoVT-AbrB" evidence="2">
    <location>
        <begin position="4"/>
        <end position="50"/>
    </location>
</feature>
<reference evidence="3 4" key="1">
    <citation type="submission" date="2016-08" db="EMBL/GenBank/DDBJ databases">
        <title>Genome sequencing of Paenibacillus sp. TI45-13ar, isolated from Korean traditional nuruk.</title>
        <authorList>
            <person name="Kim S.-J."/>
        </authorList>
    </citation>
    <scope>NUCLEOTIDE SEQUENCE [LARGE SCALE GENOMIC DNA]</scope>
    <source>
        <strain evidence="3 4">TI45-13ar</strain>
    </source>
</reference>
<evidence type="ECO:0000259" key="2">
    <source>
        <dbReference type="PROSITE" id="PS51740"/>
    </source>
</evidence>
<protein>
    <recommendedName>
        <fullName evidence="2">SpoVT-AbrB domain-containing protein</fullName>
    </recommendedName>
</protein>
<gene>
    <name evidence="3" type="ORF">PTI45_00842</name>
</gene>
<evidence type="ECO:0000313" key="4">
    <source>
        <dbReference type="Proteomes" id="UP000094578"/>
    </source>
</evidence>
<sequence length="89" mass="10254">MSKATLSKWGNSSAIRIPTDLIKRLNWSEGTEMEMIITNDNEILLRPILQQEESNQDLKAHLNNLLAQIKPESPRHKEMDWGIEGDEKL</sequence>
<dbReference type="InterPro" id="IPR037914">
    <property type="entry name" value="SpoVT-AbrB_sf"/>
</dbReference>
<dbReference type="PANTHER" id="PTHR40516">
    <property type="entry name" value="ANTITOXIN CHPS-RELATED"/>
    <property type="match status" value="1"/>
</dbReference>
<dbReference type="Pfam" id="PF04014">
    <property type="entry name" value="MazE_antitoxin"/>
    <property type="match status" value="1"/>
</dbReference>
<organism evidence="3 4">
    <name type="scientific">Paenibacillus nuruki</name>
    <dbReference type="NCBI Taxonomy" id="1886670"/>
    <lineage>
        <taxon>Bacteria</taxon>
        <taxon>Bacillati</taxon>
        <taxon>Bacillota</taxon>
        <taxon>Bacilli</taxon>
        <taxon>Bacillales</taxon>
        <taxon>Paenibacillaceae</taxon>
        <taxon>Paenibacillus</taxon>
    </lineage>
</organism>
<dbReference type="PROSITE" id="PS51740">
    <property type="entry name" value="SPOVT_ABRB"/>
    <property type="match status" value="1"/>
</dbReference>
<dbReference type="Proteomes" id="UP000094578">
    <property type="component" value="Unassembled WGS sequence"/>
</dbReference>
<dbReference type="AlphaFoldDB" id="A0A1E3L7F9"/>
<dbReference type="SMART" id="SM00966">
    <property type="entry name" value="SpoVT_AbrB"/>
    <property type="match status" value="1"/>
</dbReference>
<dbReference type="EMBL" id="MDER01000029">
    <property type="protein sequence ID" value="ODP29688.1"/>
    <property type="molecule type" value="Genomic_DNA"/>
</dbReference>
<accession>A0A1E3L7F9</accession>
<dbReference type="GO" id="GO:0097351">
    <property type="term" value="F:toxin sequestering activity"/>
    <property type="evidence" value="ECO:0007669"/>
    <property type="project" value="InterPro"/>
</dbReference>
<proteinExistence type="predicted"/>
<dbReference type="RefSeq" id="WP_308642388.1">
    <property type="nucleotide sequence ID" value="NZ_OY725677.1"/>
</dbReference>
<evidence type="ECO:0000313" key="3">
    <source>
        <dbReference type="EMBL" id="ODP29688.1"/>
    </source>
</evidence>
<keyword evidence="4" id="KW-1185">Reference proteome</keyword>
<dbReference type="Gene3D" id="2.10.260.10">
    <property type="match status" value="1"/>
</dbReference>
<name>A0A1E3L7F9_9BACL</name>
<comment type="caution">
    <text evidence="3">The sequence shown here is derived from an EMBL/GenBank/DDBJ whole genome shotgun (WGS) entry which is preliminary data.</text>
</comment>
<dbReference type="SUPFAM" id="SSF89447">
    <property type="entry name" value="AbrB/MazE/MraZ-like"/>
    <property type="match status" value="1"/>
</dbReference>